<protein>
    <submittedName>
        <fullName evidence="9">Sugar ABC transporter permease</fullName>
    </submittedName>
</protein>
<keyword evidence="6 7" id="KW-0472">Membrane</keyword>
<evidence type="ECO:0000259" key="8">
    <source>
        <dbReference type="PROSITE" id="PS50928"/>
    </source>
</evidence>
<dbReference type="EMBL" id="LDRC01000012">
    <property type="protein sequence ID" value="KTR53574.1"/>
    <property type="molecule type" value="Genomic_DNA"/>
</dbReference>
<name>A0A147DTX3_9MICO</name>
<sequence length="330" mass="36371">MQQVLSVLVSVIGGLAVSFLIYLGLNFLVSKTHGKWHGRLLPYVFIGPVLLLLLVFLVVPTVQTVIQSLQKTDQYGLTSFGGLDNYVSLFSTPSFLSTLLNNLLWIIVVPAVVVVIGLLVATLADRLGPKREKTFKSLIFLPMSVSFIAAASMWSFVYAYNAPGQPQVGLLNGIWTAITHQNPIPWLQNDFLRMNSFLLMAVVIWLNAGYAMVLLSAAIKAVPEETIEAARIDGASERQAFFRVIAPQIRTTIIAVGITVLITVMKIFDIVFAMTNGQFDTNVLGVEFYSQFFAFNNPGKASAVVVILILAVVPVIVYQVRTYREQEALR</sequence>
<dbReference type="PANTHER" id="PTHR43227:SF8">
    <property type="entry name" value="DIACETYLCHITOBIOSE UPTAKE SYSTEM PERMEASE PROTEIN DASB"/>
    <property type="match status" value="1"/>
</dbReference>
<dbReference type="PATRIC" id="fig|465820.4.peg.449"/>
<feature type="transmembrane region" description="Helical" evidence="7">
    <location>
        <begin position="197"/>
        <end position="219"/>
    </location>
</feature>
<dbReference type="OrthoDB" id="3515028at2"/>
<dbReference type="STRING" id="465820.NS263_06525"/>
<feature type="transmembrane region" description="Helical" evidence="7">
    <location>
        <begin position="253"/>
        <end position="274"/>
    </location>
</feature>
<comment type="similarity">
    <text evidence="7">Belongs to the binding-protein-dependent transport system permease family.</text>
</comment>
<proteinExistence type="inferred from homology"/>
<comment type="subcellular location">
    <subcellularLocation>
        <location evidence="1 7">Cell membrane</location>
        <topology evidence="1 7">Multi-pass membrane protein</topology>
    </subcellularLocation>
</comment>
<keyword evidence="4 7" id="KW-0812">Transmembrane</keyword>
<keyword evidence="3" id="KW-1003">Cell membrane</keyword>
<dbReference type="Pfam" id="PF00528">
    <property type="entry name" value="BPD_transp_1"/>
    <property type="match status" value="1"/>
</dbReference>
<dbReference type="GO" id="GO:0055085">
    <property type="term" value="P:transmembrane transport"/>
    <property type="evidence" value="ECO:0007669"/>
    <property type="project" value="InterPro"/>
</dbReference>
<keyword evidence="2 7" id="KW-0813">Transport</keyword>
<evidence type="ECO:0000256" key="6">
    <source>
        <dbReference type="ARBA" id="ARBA00023136"/>
    </source>
</evidence>
<dbReference type="PANTHER" id="PTHR43227">
    <property type="entry name" value="BLL4140 PROTEIN"/>
    <property type="match status" value="1"/>
</dbReference>
<dbReference type="GO" id="GO:0005886">
    <property type="term" value="C:plasma membrane"/>
    <property type="evidence" value="ECO:0007669"/>
    <property type="project" value="UniProtKB-SubCell"/>
</dbReference>
<dbReference type="RefSeq" id="WP_058748928.1">
    <property type="nucleotide sequence ID" value="NZ_JBEPMD010000005.1"/>
</dbReference>
<dbReference type="InterPro" id="IPR050809">
    <property type="entry name" value="UgpAE/MalFG_permease"/>
</dbReference>
<organism evidence="9 10">
    <name type="scientific">Curtobacterium oceanosedimentum</name>
    <dbReference type="NCBI Taxonomy" id="465820"/>
    <lineage>
        <taxon>Bacteria</taxon>
        <taxon>Bacillati</taxon>
        <taxon>Actinomycetota</taxon>
        <taxon>Actinomycetes</taxon>
        <taxon>Micrococcales</taxon>
        <taxon>Microbacteriaceae</taxon>
        <taxon>Curtobacterium</taxon>
    </lineage>
</organism>
<evidence type="ECO:0000256" key="7">
    <source>
        <dbReference type="RuleBase" id="RU363032"/>
    </source>
</evidence>
<dbReference type="CDD" id="cd06261">
    <property type="entry name" value="TM_PBP2"/>
    <property type="match status" value="1"/>
</dbReference>
<feature type="domain" description="ABC transmembrane type-1" evidence="8">
    <location>
        <begin position="99"/>
        <end position="319"/>
    </location>
</feature>
<dbReference type="PROSITE" id="PS50928">
    <property type="entry name" value="ABC_TM1"/>
    <property type="match status" value="1"/>
</dbReference>
<dbReference type="Gene3D" id="1.10.3720.10">
    <property type="entry name" value="MetI-like"/>
    <property type="match status" value="1"/>
</dbReference>
<feature type="transmembrane region" description="Helical" evidence="7">
    <location>
        <begin position="40"/>
        <end position="59"/>
    </location>
</feature>
<evidence type="ECO:0000256" key="1">
    <source>
        <dbReference type="ARBA" id="ARBA00004651"/>
    </source>
</evidence>
<evidence type="ECO:0000256" key="4">
    <source>
        <dbReference type="ARBA" id="ARBA00022692"/>
    </source>
</evidence>
<dbReference type="InterPro" id="IPR035906">
    <property type="entry name" value="MetI-like_sf"/>
</dbReference>
<keyword evidence="5 7" id="KW-1133">Transmembrane helix</keyword>
<dbReference type="AlphaFoldDB" id="A0A147DTX3"/>
<feature type="transmembrane region" description="Helical" evidence="7">
    <location>
        <begin position="103"/>
        <end position="125"/>
    </location>
</feature>
<feature type="transmembrane region" description="Helical" evidence="7">
    <location>
        <begin position="137"/>
        <end position="160"/>
    </location>
</feature>
<feature type="transmembrane region" description="Helical" evidence="7">
    <location>
        <begin position="301"/>
        <end position="320"/>
    </location>
</feature>
<evidence type="ECO:0000313" key="9">
    <source>
        <dbReference type="EMBL" id="KTR53574.1"/>
    </source>
</evidence>
<evidence type="ECO:0000256" key="2">
    <source>
        <dbReference type="ARBA" id="ARBA00022448"/>
    </source>
</evidence>
<dbReference type="SUPFAM" id="SSF161098">
    <property type="entry name" value="MetI-like"/>
    <property type="match status" value="1"/>
</dbReference>
<gene>
    <name evidence="9" type="ORF">NS359_03000</name>
</gene>
<comment type="caution">
    <text evidence="9">The sequence shown here is derived from an EMBL/GenBank/DDBJ whole genome shotgun (WGS) entry which is preliminary data.</text>
</comment>
<evidence type="ECO:0000256" key="3">
    <source>
        <dbReference type="ARBA" id="ARBA00022475"/>
    </source>
</evidence>
<accession>A0A147DTX3</accession>
<evidence type="ECO:0000313" key="10">
    <source>
        <dbReference type="Proteomes" id="UP000072763"/>
    </source>
</evidence>
<dbReference type="Proteomes" id="UP000072763">
    <property type="component" value="Unassembled WGS sequence"/>
</dbReference>
<evidence type="ECO:0000256" key="5">
    <source>
        <dbReference type="ARBA" id="ARBA00022989"/>
    </source>
</evidence>
<reference evidence="9 10" key="1">
    <citation type="journal article" date="2016" name="Front. Microbiol.">
        <title>Genomic Resource of Rice Seed Associated Bacteria.</title>
        <authorList>
            <person name="Midha S."/>
            <person name="Bansal K."/>
            <person name="Sharma S."/>
            <person name="Kumar N."/>
            <person name="Patil P.P."/>
            <person name="Chaudhry V."/>
            <person name="Patil P.B."/>
        </authorList>
    </citation>
    <scope>NUCLEOTIDE SEQUENCE [LARGE SCALE GENOMIC DNA]</scope>
    <source>
        <strain evidence="9 10">NS359</strain>
    </source>
</reference>
<dbReference type="InterPro" id="IPR000515">
    <property type="entry name" value="MetI-like"/>
</dbReference>
<feature type="transmembrane region" description="Helical" evidence="7">
    <location>
        <begin position="6"/>
        <end position="28"/>
    </location>
</feature>